<dbReference type="AlphaFoldDB" id="A0A0E1EJ22"/>
<keyword evidence="4" id="KW-1133">Transmembrane helix</keyword>
<feature type="transmembrane region" description="Helical" evidence="4">
    <location>
        <begin position="347"/>
        <end position="373"/>
    </location>
</feature>
<dbReference type="Gene3D" id="3.90.550.10">
    <property type="entry name" value="Spore Coat Polysaccharide Biosynthesis Protein SpsA, Chain A"/>
    <property type="match status" value="1"/>
</dbReference>
<keyword evidence="4" id="KW-0472">Membrane</keyword>
<protein>
    <submittedName>
        <fullName evidence="6 9">Glycosyl transferase</fullName>
        <ecNumber evidence="9">2.4.1.-</ecNumber>
    </submittedName>
</protein>
<evidence type="ECO:0000259" key="5">
    <source>
        <dbReference type="Pfam" id="PF00535"/>
    </source>
</evidence>
<dbReference type="EMBL" id="LBKL01000003">
    <property type="protein sequence ID" value="KLL46207.1"/>
    <property type="molecule type" value="Genomic_DNA"/>
</dbReference>
<dbReference type="EMBL" id="UHEQ01000004">
    <property type="protein sequence ID" value="SUN14340.1"/>
    <property type="molecule type" value="Genomic_DNA"/>
</dbReference>
<dbReference type="GO" id="GO:0016757">
    <property type="term" value="F:glycosyltransferase activity"/>
    <property type="evidence" value="ECO:0007669"/>
    <property type="project" value="UniProtKB-KW"/>
</dbReference>
<evidence type="ECO:0000313" key="11">
    <source>
        <dbReference type="Proteomes" id="UP000035174"/>
    </source>
</evidence>
<organism evidence="9 14">
    <name type="scientific">Streptococcus agalactiae</name>
    <dbReference type="NCBI Taxonomy" id="1311"/>
    <lineage>
        <taxon>Bacteria</taxon>
        <taxon>Bacillati</taxon>
        <taxon>Bacillota</taxon>
        <taxon>Bacilli</taxon>
        <taxon>Lactobacillales</taxon>
        <taxon>Streptococcaceae</taxon>
        <taxon>Streptococcus</taxon>
    </lineage>
</organism>
<evidence type="ECO:0000313" key="14">
    <source>
        <dbReference type="Proteomes" id="UP000254076"/>
    </source>
</evidence>
<keyword evidence="2 9" id="KW-0328">Glycosyltransferase</keyword>
<dbReference type="Proteomes" id="UP000268870">
    <property type="component" value="Chromosome"/>
</dbReference>
<evidence type="ECO:0000256" key="2">
    <source>
        <dbReference type="ARBA" id="ARBA00022676"/>
    </source>
</evidence>
<proteinExistence type="inferred from homology"/>
<dbReference type="Proteomes" id="UP000254076">
    <property type="component" value="Unassembled WGS sequence"/>
</dbReference>
<dbReference type="Proteomes" id="UP000035346">
    <property type="component" value="Unassembled WGS sequence"/>
</dbReference>
<evidence type="ECO:0000313" key="7">
    <source>
        <dbReference type="EMBL" id="KLL46207.1"/>
    </source>
</evidence>
<dbReference type="PANTHER" id="PTHR43630">
    <property type="entry name" value="POLY-BETA-1,6-N-ACETYL-D-GLUCOSAMINE SYNTHASE"/>
    <property type="match status" value="1"/>
</dbReference>
<keyword evidence="4" id="KW-0812">Transmembrane</keyword>
<dbReference type="EMBL" id="LR134265">
    <property type="protein sequence ID" value="VED64154.1"/>
    <property type="molecule type" value="Genomic_DNA"/>
</dbReference>
<reference evidence="11 12" key="1">
    <citation type="journal article" date="2015" name="PLoS ONE">
        <title>Genomic analysis reveals the molecular basis for capsule loss in the group B streptococcus population.</title>
        <authorList>
            <consortium name="DEVANI Consortium"/>
            <person name="Rosini R."/>
            <person name="Campisi E."/>
            <person name="De Chiara M."/>
            <person name="Tettelin H."/>
            <person name="Rinaudo D."/>
            <person name="Toniolo C."/>
            <person name="Metruccio M."/>
            <person name="Guidotti S."/>
            <person name="Sorensen U.B."/>
            <person name="Kilian M."/>
            <person name="Ramirez M."/>
            <person name="Janulczyk R."/>
            <person name="Donati C."/>
            <person name="Grandi G."/>
            <person name="Margarit I."/>
        </authorList>
    </citation>
    <scope>NUCLEOTIDE SEQUENCE [LARGE SCALE GENOMIC DNA]</scope>
    <source>
        <strain evidence="7 12">DK-B-USS-215</strain>
        <strain evidence="6 11">ES-PW-063</strain>
    </source>
</reference>
<dbReference type="Proteomes" id="UP000035174">
    <property type="component" value="Unassembled WGS sequence"/>
</dbReference>
<dbReference type="EMBL" id="LCVB01000008">
    <property type="protein sequence ID" value="KLJ31570.1"/>
    <property type="molecule type" value="Genomic_DNA"/>
</dbReference>
<evidence type="ECO:0000256" key="4">
    <source>
        <dbReference type="SAM" id="Phobius"/>
    </source>
</evidence>
<reference evidence="9 14" key="3">
    <citation type="submission" date="2018-06" db="EMBL/GenBank/DDBJ databases">
        <authorList>
            <consortium name="Pathogen Informatics"/>
            <person name="Doyle S."/>
        </authorList>
    </citation>
    <scope>NUCLEOTIDE SEQUENCE [LARGE SCALE GENOMIC DNA]</scope>
    <source>
        <strain evidence="9 14">NCTC8185</strain>
    </source>
</reference>
<evidence type="ECO:0000313" key="9">
    <source>
        <dbReference type="EMBL" id="SUN14340.1"/>
    </source>
</evidence>
<sequence>MALFFTFLKVSQVIFLVLLIAYASFLVISLVIGGVHLYEKNERKKSLTRNKEKIPISIIVPAYNESTTIVSSIDSLLHLDYEAYEIIVVDDGSSDNTSDVLKEEFALMKISNTIDSIIATQTCKDVFQRQVGKVKLTLIVKENGGKGDALNMGINAANYDYFLCLDADSMLQVDSLSQISKSIQVDPTVIAVGGLVQVAQGVKIEQGKVASYRLPWRIIPCAQALEYDSSFLGARIFLDYLRANLIISGAFGLFKKDLVKAVGGYDTQTLGEDMELVMKLHFFCRNNNIPYRICYETDAVCWSQAPTNLGDLRKQRRRWYLGLYQCLKKYKSIFANYRFGAVGSISYIYYILFELLTPFIECFGIVIIFLSLLFNQLNIPFFISLVSLYIFYCVLITLSSFLHRIYSQQLVIGILDIVKVFYIAVFRYLILHPVLTFVKVASVIGYKNKKMVWGHITREKQMKDFETSVT</sequence>
<dbReference type="SUPFAM" id="SSF53448">
    <property type="entry name" value="Nucleotide-diphospho-sugar transferases"/>
    <property type="match status" value="1"/>
</dbReference>
<accession>A0A0E1EJ22</accession>
<evidence type="ECO:0000313" key="13">
    <source>
        <dbReference type="Proteomes" id="UP000093122"/>
    </source>
</evidence>
<feature type="domain" description="Glycosyltransferase 2-like" evidence="5">
    <location>
        <begin position="57"/>
        <end position="202"/>
    </location>
</feature>
<evidence type="ECO:0000256" key="1">
    <source>
        <dbReference type="ARBA" id="ARBA00006739"/>
    </source>
</evidence>
<dbReference type="RefSeq" id="WP_001173123.1">
    <property type="nucleotide sequence ID" value="NZ_AP020310.1"/>
</dbReference>
<feature type="transmembrane region" description="Helical" evidence="4">
    <location>
        <begin position="12"/>
        <end position="38"/>
    </location>
</feature>
<evidence type="ECO:0000313" key="12">
    <source>
        <dbReference type="Proteomes" id="UP000035346"/>
    </source>
</evidence>
<evidence type="ECO:0000313" key="10">
    <source>
        <dbReference type="EMBL" id="VED64154.1"/>
    </source>
</evidence>
<reference evidence="8 13" key="2">
    <citation type="journal article" date="2016" name="Sci. Rep.">
        <title>Serotype IV Streptococcus agalactiae ST-452 has arisen from large genomic recombination events between CC23 and the hypervirulent CC17 lineages.</title>
        <authorList>
            <person name="Campisi E."/>
            <person name="Rinaudo C.D."/>
            <person name="Donati C."/>
            <person name="Barucco M."/>
            <person name="Torricelli G."/>
            <person name="Edwards M.S."/>
            <person name="Baker C.J."/>
            <person name="Margarit I."/>
            <person name="Rosini R."/>
        </authorList>
    </citation>
    <scope>NUCLEOTIDE SEQUENCE [LARGE SCALE GENOMIC DNA]</scope>
    <source>
        <strain evidence="8 13">CZ-PW-140</strain>
    </source>
</reference>
<dbReference type="InterPro" id="IPR001173">
    <property type="entry name" value="Glyco_trans_2-like"/>
</dbReference>
<feature type="transmembrane region" description="Helical" evidence="4">
    <location>
        <begin position="379"/>
        <end position="398"/>
    </location>
</feature>
<gene>
    <name evidence="9" type="primary">icaA</name>
    <name evidence="8" type="ORF">AX245_07350</name>
    <name evidence="10" type="ORF">NCTC8184_00122</name>
    <name evidence="9" type="ORF">NCTC8185_01623</name>
    <name evidence="7" type="ORF">WA04_00080</name>
    <name evidence="6" type="ORF">WA45_00675</name>
</gene>
<evidence type="ECO:0000256" key="3">
    <source>
        <dbReference type="ARBA" id="ARBA00022679"/>
    </source>
</evidence>
<evidence type="ECO:0000313" key="8">
    <source>
        <dbReference type="EMBL" id="OCM71891.1"/>
    </source>
</evidence>
<evidence type="ECO:0000313" key="15">
    <source>
        <dbReference type="Proteomes" id="UP000268870"/>
    </source>
</evidence>
<dbReference type="EC" id="2.4.1.-" evidence="9"/>
<dbReference type="EMBL" id="MAWT01000011">
    <property type="protein sequence ID" value="OCM71891.1"/>
    <property type="molecule type" value="Genomic_DNA"/>
</dbReference>
<evidence type="ECO:0000313" key="6">
    <source>
        <dbReference type="EMBL" id="KLJ31570.1"/>
    </source>
</evidence>
<dbReference type="CDD" id="cd06423">
    <property type="entry name" value="CESA_like"/>
    <property type="match status" value="1"/>
</dbReference>
<dbReference type="Pfam" id="PF00535">
    <property type="entry name" value="Glycos_transf_2"/>
    <property type="match status" value="1"/>
</dbReference>
<dbReference type="InterPro" id="IPR029044">
    <property type="entry name" value="Nucleotide-diphossugar_trans"/>
</dbReference>
<dbReference type="KEGG" id="sage:EN72_08455"/>
<name>A0A0E1EJ22_STRAG</name>
<dbReference type="PANTHER" id="PTHR43630:SF1">
    <property type="entry name" value="POLY-BETA-1,6-N-ACETYL-D-GLUCOSAMINE SYNTHASE"/>
    <property type="match status" value="1"/>
</dbReference>
<keyword evidence="3 9" id="KW-0808">Transferase</keyword>
<dbReference type="Proteomes" id="UP000093122">
    <property type="component" value="Unassembled WGS sequence"/>
</dbReference>
<reference evidence="10 15" key="4">
    <citation type="submission" date="2018-12" db="EMBL/GenBank/DDBJ databases">
        <authorList>
            <consortium name="Pathogen Informatics"/>
        </authorList>
    </citation>
    <scope>NUCLEOTIDE SEQUENCE [LARGE SCALE GENOMIC DNA]</scope>
    <source>
        <strain evidence="10 15">NCTC8184</strain>
    </source>
</reference>
<comment type="similarity">
    <text evidence="1">Belongs to the glycosyltransferase 2 family.</text>
</comment>